<reference evidence="8" key="1">
    <citation type="journal article" date="2018" name="Genome Announc.">
        <title>Draft Genome Sequence of Mycobacterium montefiorense Isolated from Japanese Black Salamander (Hynobius nigrescens).</title>
        <authorList>
            <person name="Fukano H."/>
            <person name="Yoshida M."/>
            <person name="Shimizu A."/>
            <person name="Iwao H."/>
            <person name="Katayama Y."/>
            <person name="Omatsu T."/>
            <person name="Mizutani T."/>
            <person name="Kurata O."/>
            <person name="Wada S."/>
            <person name="Hoshino Y."/>
        </authorList>
    </citation>
    <scope>NUCLEOTIDE SEQUENCE</scope>
    <source>
        <strain evidence="8">BS</strain>
    </source>
</reference>
<evidence type="ECO:0000313" key="8">
    <source>
        <dbReference type="EMBL" id="GBG35928.1"/>
    </source>
</evidence>
<dbReference type="PANTHER" id="PTHR45527">
    <property type="entry name" value="NONRIBOSOMAL PEPTIDE SYNTHETASE"/>
    <property type="match status" value="1"/>
</dbReference>
<feature type="domain" description="Carrier" evidence="7">
    <location>
        <begin position="2689"/>
        <end position="2764"/>
    </location>
</feature>
<dbReference type="InterPro" id="IPR023213">
    <property type="entry name" value="CAT-like_dom_sf"/>
</dbReference>
<dbReference type="NCBIfam" id="TIGR01720">
    <property type="entry name" value="NRPS-para261"/>
    <property type="match status" value="1"/>
</dbReference>
<dbReference type="NCBIfam" id="NF003417">
    <property type="entry name" value="PRK04813.1"/>
    <property type="match status" value="3"/>
</dbReference>
<dbReference type="Gene3D" id="3.40.50.1820">
    <property type="entry name" value="alpha/beta hydrolase"/>
    <property type="match status" value="1"/>
</dbReference>
<dbReference type="Gene3D" id="3.40.50.150">
    <property type="entry name" value="Vaccinia Virus protein VP39"/>
    <property type="match status" value="1"/>
</dbReference>
<dbReference type="Gene3D" id="3.40.50.980">
    <property type="match status" value="2"/>
</dbReference>
<dbReference type="GO" id="GO:0072330">
    <property type="term" value="P:monocarboxylic acid biosynthetic process"/>
    <property type="evidence" value="ECO:0007669"/>
    <property type="project" value="UniProtKB-ARBA"/>
</dbReference>
<dbReference type="InterPro" id="IPR009081">
    <property type="entry name" value="PP-bd_ACP"/>
</dbReference>
<dbReference type="SUPFAM" id="SSF53474">
    <property type="entry name" value="alpha/beta-Hydrolases"/>
    <property type="match status" value="1"/>
</dbReference>
<comment type="cofactor">
    <cofactor evidence="1">
        <name>pantetheine 4'-phosphate</name>
        <dbReference type="ChEBI" id="CHEBI:47942"/>
    </cofactor>
</comment>
<evidence type="ECO:0000313" key="11">
    <source>
        <dbReference type="Proteomes" id="UP001139505"/>
    </source>
</evidence>
<dbReference type="InterPro" id="IPR045851">
    <property type="entry name" value="AMP-bd_C_sf"/>
</dbReference>
<name>A0AA37PLH1_9MYCO</name>
<dbReference type="CDD" id="cd02440">
    <property type="entry name" value="AdoMet_MTases"/>
    <property type="match status" value="1"/>
</dbReference>
<evidence type="ECO:0000313" key="10">
    <source>
        <dbReference type="Proteomes" id="UP000245060"/>
    </source>
</evidence>
<dbReference type="GO" id="GO:0031177">
    <property type="term" value="F:phosphopantetheine binding"/>
    <property type="evidence" value="ECO:0007669"/>
    <property type="project" value="InterPro"/>
</dbReference>
<dbReference type="InterPro" id="IPR029058">
    <property type="entry name" value="AB_hydrolase_fold"/>
</dbReference>
<keyword evidence="4" id="KW-0597">Phosphoprotein</keyword>
<evidence type="ECO:0000256" key="6">
    <source>
        <dbReference type="ARBA" id="ARBA00023194"/>
    </source>
</evidence>
<dbReference type="PROSITE" id="PS00455">
    <property type="entry name" value="AMP_BINDING"/>
    <property type="match status" value="2"/>
</dbReference>
<dbReference type="InterPro" id="IPR001242">
    <property type="entry name" value="Condensation_dom"/>
</dbReference>
<dbReference type="GO" id="GO:0003824">
    <property type="term" value="F:catalytic activity"/>
    <property type="evidence" value="ECO:0007669"/>
    <property type="project" value="InterPro"/>
</dbReference>
<dbReference type="Pfam" id="PF08242">
    <property type="entry name" value="Methyltransf_12"/>
    <property type="match status" value="1"/>
</dbReference>
<dbReference type="Proteomes" id="UP001139505">
    <property type="component" value="Unassembled WGS sequence"/>
</dbReference>
<dbReference type="FunFam" id="3.30.300.30:FF:000010">
    <property type="entry name" value="Enterobactin synthetase component F"/>
    <property type="match status" value="1"/>
</dbReference>
<dbReference type="InterPro" id="IPR020806">
    <property type="entry name" value="PKS_PP-bd"/>
</dbReference>
<proteinExistence type="inferred from homology"/>
<dbReference type="Proteomes" id="UP000245060">
    <property type="component" value="Unassembled WGS sequence"/>
</dbReference>
<evidence type="ECO:0000256" key="4">
    <source>
        <dbReference type="ARBA" id="ARBA00022553"/>
    </source>
</evidence>
<dbReference type="SUPFAM" id="SSF56801">
    <property type="entry name" value="Acetyl-CoA synthetase-like"/>
    <property type="match status" value="2"/>
</dbReference>
<dbReference type="Pfam" id="PF00975">
    <property type="entry name" value="Thioesterase"/>
    <property type="match status" value="1"/>
</dbReference>
<evidence type="ECO:0000259" key="7">
    <source>
        <dbReference type="PROSITE" id="PS50075"/>
    </source>
</evidence>
<evidence type="ECO:0000256" key="5">
    <source>
        <dbReference type="ARBA" id="ARBA00022737"/>
    </source>
</evidence>
<dbReference type="Gene3D" id="3.30.300.30">
    <property type="match status" value="3"/>
</dbReference>
<evidence type="ECO:0000313" key="9">
    <source>
        <dbReference type="EMBL" id="GKU72737.1"/>
    </source>
</evidence>
<dbReference type="Pfam" id="PF00550">
    <property type="entry name" value="PP-binding"/>
    <property type="match status" value="2"/>
</dbReference>
<dbReference type="FunFam" id="3.40.50.12780:FF:000012">
    <property type="entry name" value="Non-ribosomal peptide synthetase"/>
    <property type="match status" value="2"/>
</dbReference>
<keyword evidence="10" id="KW-1185">Reference proteome</keyword>
<dbReference type="InterPro" id="IPR001031">
    <property type="entry name" value="Thioesterase"/>
</dbReference>
<dbReference type="EMBL" id="BFCH01000002">
    <property type="protein sequence ID" value="GBG35928.1"/>
    <property type="molecule type" value="Genomic_DNA"/>
</dbReference>
<dbReference type="SMART" id="SM00823">
    <property type="entry name" value="PKS_PP"/>
    <property type="match status" value="2"/>
</dbReference>
<dbReference type="InterPro" id="IPR010071">
    <property type="entry name" value="AA_adenyl_dom"/>
</dbReference>
<dbReference type="CDD" id="cd19540">
    <property type="entry name" value="LCL_NRPS-like"/>
    <property type="match status" value="1"/>
</dbReference>
<dbReference type="CDD" id="cd05930">
    <property type="entry name" value="A_NRPS"/>
    <property type="match status" value="1"/>
</dbReference>
<dbReference type="Gene3D" id="3.30.559.30">
    <property type="entry name" value="Nonribosomal peptide synthetase, condensation domain"/>
    <property type="match status" value="3"/>
</dbReference>
<reference evidence="9" key="4">
    <citation type="submission" date="2022-04" db="EMBL/GenBank/DDBJ databases">
        <authorList>
            <person name="Komine T."/>
            <person name="Fukano H."/>
            <person name="Wada S."/>
        </authorList>
    </citation>
    <scope>NUCLEOTIDE SEQUENCE</scope>
    <source>
        <strain evidence="9">NJB18185</strain>
    </source>
</reference>
<dbReference type="InterPro" id="IPR006162">
    <property type="entry name" value="Ppantetheine_attach_site"/>
</dbReference>
<dbReference type="FunFam" id="1.10.1200.10:FF:000005">
    <property type="entry name" value="Nonribosomal peptide synthetase 1"/>
    <property type="match status" value="1"/>
</dbReference>
<dbReference type="GO" id="GO:0017000">
    <property type="term" value="P:antibiotic biosynthetic process"/>
    <property type="evidence" value="ECO:0007669"/>
    <property type="project" value="UniProtKB-KW"/>
</dbReference>
<accession>A0AA37PLH1</accession>
<feature type="domain" description="Carrier" evidence="7">
    <location>
        <begin position="1214"/>
        <end position="1289"/>
    </location>
</feature>
<reference evidence="10" key="2">
    <citation type="submission" date="2018-04" db="EMBL/GenBank/DDBJ databases">
        <title>Draft genome sequence of Mycobacterium montefiorense isolated from Japanese black salamander.</title>
        <authorList>
            <person name="Fukano H."/>
            <person name="Yoshida M."/>
            <person name="Shimizu A."/>
            <person name="Iwao H."/>
            <person name="Kurata O."/>
            <person name="Katayama Y."/>
            <person name="Omatsu T."/>
            <person name="Mizutani T."/>
            <person name="Wada S."/>
            <person name="Hoshino Y."/>
        </authorList>
    </citation>
    <scope>NUCLEOTIDE SEQUENCE [LARGE SCALE GENOMIC DNA]</scope>
    <source>
        <strain evidence="10">BS</strain>
    </source>
</reference>
<dbReference type="SUPFAM" id="SSF53335">
    <property type="entry name" value="S-adenosyl-L-methionine-dependent methyltransferases"/>
    <property type="match status" value="1"/>
</dbReference>
<dbReference type="Gene3D" id="3.30.559.10">
    <property type="entry name" value="Chloramphenicol acetyltransferase-like domain"/>
    <property type="match status" value="2"/>
</dbReference>
<dbReference type="InterPro" id="IPR025110">
    <property type="entry name" value="AMP-bd_C"/>
</dbReference>
<dbReference type="PANTHER" id="PTHR45527:SF1">
    <property type="entry name" value="FATTY ACID SYNTHASE"/>
    <property type="match status" value="1"/>
</dbReference>
<dbReference type="InterPro" id="IPR013217">
    <property type="entry name" value="Methyltransf_12"/>
</dbReference>
<dbReference type="GO" id="GO:0005829">
    <property type="term" value="C:cytosol"/>
    <property type="evidence" value="ECO:0007669"/>
    <property type="project" value="TreeGrafter"/>
</dbReference>
<comment type="similarity">
    <text evidence="2">Belongs to the ATP-dependent AMP-binding enzyme family.</text>
</comment>
<evidence type="ECO:0000256" key="1">
    <source>
        <dbReference type="ARBA" id="ARBA00001957"/>
    </source>
</evidence>
<reference evidence="9" key="3">
    <citation type="journal article" date="2022" name="Microbiol. Resour. Announc.">
        <title>Draft Genome Sequences of Eight Mycobacterium montefiorense Strains Isolated from Salamanders in Captivity.</title>
        <authorList>
            <person name="Komine T."/>
            <person name="Ihara H."/>
            <person name="Fukano H."/>
            <person name="Hoshino Y."/>
            <person name="Kurata O."/>
            <person name="Wada S."/>
        </authorList>
    </citation>
    <scope>NUCLEOTIDE SEQUENCE</scope>
    <source>
        <strain evidence="9">NJB18185</strain>
    </source>
</reference>
<dbReference type="InterPro" id="IPR042099">
    <property type="entry name" value="ANL_N_sf"/>
</dbReference>
<dbReference type="Pfam" id="PF00668">
    <property type="entry name" value="Condensation"/>
    <property type="match status" value="3"/>
</dbReference>
<protein>
    <recommendedName>
        <fullName evidence="7">Carrier domain-containing protein</fullName>
    </recommendedName>
</protein>
<dbReference type="EMBL" id="BQYH01000016">
    <property type="protein sequence ID" value="GKU72737.1"/>
    <property type="molecule type" value="Genomic_DNA"/>
</dbReference>
<keyword evidence="5" id="KW-0677">Repeat</keyword>
<dbReference type="NCBIfam" id="TIGR01733">
    <property type="entry name" value="AA-adenyl-dom"/>
    <property type="match status" value="2"/>
</dbReference>
<dbReference type="GO" id="GO:0008610">
    <property type="term" value="P:lipid biosynthetic process"/>
    <property type="evidence" value="ECO:0007669"/>
    <property type="project" value="UniProtKB-ARBA"/>
</dbReference>
<dbReference type="GO" id="GO:0009403">
    <property type="term" value="P:toxin biosynthetic process"/>
    <property type="evidence" value="ECO:0007669"/>
    <property type="project" value="UniProtKB-ARBA"/>
</dbReference>
<dbReference type="FunFam" id="1.10.1200.10:FF:000016">
    <property type="entry name" value="Non-ribosomal peptide synthase"/>
    <property type="match status" value="1"/>
</dbReference>
<dbReference type="Gene3D" id="2.30.38.10">
    <property type="entry name" value="Luciferase, Domain 3"/>
    <property type="match status" value="1"/>
</dbReference>
<dbReference type="PROSITE" id="PS50075">
    <property type="entry name" value="CARRIER"/>
    <property type="match status" value="2"/>
</dbReference>
<dbReference type="GO" id="GO:0043041">
    <property type="term" value="P:amino acid activation for nonribosomal peptide biosynthetic process"/>
    <property type="evidence" value="ECO:0007669"/>
    <property type="project" value="TreeGrafter"/>
</dbReference>
<dbReference type="InterPro" id="IPR010060">
    <property type="entry name" value="NRPS_synth"/>
</dbReference>
<dbReference type="SUPFAM" id="SSF52777">
    <property type="entry name" value="CoA-dependent acyltransferases"/>
    <property type="match status" value="5"/>
</dbReference>
<dbReference type="CDD" id="cd19543">
    <property type="entry name" value="DCL_NRPS"/>
    <property type="match status" value="1"/>
</dbReference>
<dbReference type="InterPro" id="IPR029063">
    <property type="entry name" value="SAM-dependent_MTases_sf"/>
</dbReference>
<dbReference type="PROSITE" id="PS00012">
    <property type="entry name" value="PHOSPHOPANTETHEINE"/>
    <property type="match status" value="2"/>
</dbReference>
<dbReference type="InterPro" id="IPR000873">
    <property type="entry name" value="AMP-dep_synth/lig_dom"/>
</dbReference>
<dbReference type="Gene3D" id="1.10.1200.10">
    <property type="entry name" value="ACP-like"/>
    <property type="match status" value="1"/>
</dbReference>
<dbReference type="FunFam" id="2.30.38.10:FF:000001">
    <property type="entry name" value="Non-ribosomal peptide synthetase PvdI"/>
    <property type="match status" value="1"/>
</dbReference>
<dbReference type="InterPro" id="IPR020845">
    <property type="entry name" value="AMP-binding_CS"/>
</dbReference>
<dbReference type="Pfam" id="PF13193">
    <property type="entry name" value="AMP-binding_C"/>
    <property type="match status" value="1"/>
</dbReference>
<dbReference type="FunFam" id="3.40.50.980:FF:000001">
    <property type="entry name" value="Non-ribosomal peptide synthetase"/>
    <property type="match status" value="2"/>
</dbReference>
<evidence type="ECO:0000256" key="3">
    <source>
        <dbReference type="ARBA" id="ARBA00022450"/>
    </source>
</evidence>
<dbReference type="SUPFAM" id="SSF47336">
    <property type="entry name" value="ACP-like"/>
    <property type="match status" value="2"/>
</dbReference>
<comment type="caution">
    <text evidence="9">The sequence shown here is derived from an EMBL/GenBank/DDBJ whole genome shotgun (WGS) entry which is preliminary data.</text>
</comment>
<dbReference type="Pfam" id="PF00501">
    <property type="entry name" value="AMP-binding"/>
    <property type="match status" value="2"/>
</dbReference>
<organism evidence="9 11">
    <name type="scientific">Mycobacterium montefiorense</name>
    <dbReference type="NCBI Taxonomy" id="154654"/>
    <lineage>
        <taxon>Bacteria</taxon>
        <taxon>Bacillati</taxon>
        <taxon>Actinomycetota</taxon>
        <taxon>Actinomycetes</taxon>
        <taxon>Mycobacteriales</taxon>
        <taxon>Mycobacteriaceae</taxon>
        <taxon>Mycobacterium</taxon>
        <taxon>Mycobacterium simiae complex</taxon>
    </lineage>
</organism>
<dbReference type="Gene3D" id="3.40.50.12780">
    <property type="entry name" value="N-terminal domain of ligase-like"/>
    <property type="match status" value="1"/>
</dbReference>
<dbReference type="InterPro" id="IPR036736">
    <property type="entry name" value="ACP-like_sf"/>
</dbReference>
<sequence>MPSALPAPHPELDTYASAGQMSMELNAETTRMLLGEVPTAFHAGVQDILLIAFGLAWAEFLGTGSPIGIDVEGHGRHDELASNVDLSRTVGWFTTKYPVALEFRGLDWAQVISGDSALGAAVKAAKEQLRSVPDGLSYGLLRYLNAEVELTGTDPAIGFNYLGRLGGAAELSDMLWQISQDGLLTAAGSSAIPMPLGHSVELNASTLDTEAGPHLHATWTWAPSIVDGPVISRIAQLWFDALAGICAHVQHGGGGLTPSDILPAQLSQQQIDELCRRDRVADILPLTPLQQGLLFHANTIRGSSDDIYAMQLDITITGPLDPDRLRNAVHTVVGRHPNLAARFCGQFDQPVQVVPANPQPAWQYIEVGEDTQRVDGVAAAERAAVCDLTEPPAFRVALLRTAKERHRLVLTNHHIVLDGWSLPILAQEIFASYFGHRLPAPTPYRRFVGWLAERDLDAAHRAWREAFAGFETPTLVGPPARLGPGRRAVQTSRVSEQTTRALGALARAHHTTVNTVLQVGWAQLLMWLTGQHDVAFGTAVSGRPTEVPGADAMVGLLINTVPVRANCTPLTTTADLLDQLHGANNHTLEHQHLALPEVHRVTGHDQLFDTLFVFENYPVDAANLAGVDGLAIGEITAREYNHYPLTLQAMPGSELGLRVEYSTDVFAADCIDTLLVQLHDVLLAMITDPTRRLSSIELLDADEQALMAAMGNRAVLTRRAVAPASIPELFAEQVQRGPHAVAVSFEGRSHSYRELDEAANRLAQLLFAHGSCPGQYVALVFSRSAEAIIAMLAVLKTGAAYLAIDPALPDARIGFMLADAAPIAALTTIELCPLLDGHDVRIIDIYDPAVVSQPATAPAAPSPDDIAYLIYTSGTTGVPKGVAVSHRNVAHLASSGPAHLPLTQVWTQCHSYGFDFSVWEIWGALLHGGRLVVVPESVTASPVDFQTLLVDEGINVLTQTPSAVAALTPRQLDSVAVLLGGEACPADVVDQWADGSRTVINAYGPTEVTVYASMSAPLTAGSGAAPIGAPVSTAALFVLDGWLRPVPIGVVGELYVAGDGVACGYLRRPELTASRFVACPYGERGARMYRTGDLVRWHPDGQLDYVGRADEQVKIRGYRIELGEIQTALASLDGVEQAAVITRKDGAGTTRVIGYVTGTADPAELRTALADKLPAYMIPAIVVVLETLPLTANGKLDTRALPAPDYRDTDHYHAPANAVEEILAGIYSHVLGIEQVGTDDSFFDLGGDSLSAMRLTTAINSVLDADLQVHSLFDAPTIAALAPRIGANETGRRKPLAAGPRPALVPLSFAQSRLWFLYRFEGGVATYNMPTAFRISGALDVEALDAALDDVIARHESLRTIFVDIDGVPYQEVLPATPGLWRRGGDAAVSLAPHQMVPNLVALAKYSFDLSAEIPIRAQIYSVGPEDYVVGIVVHHIAFDGWSLAPMVSDISAAYRIRRQRQLPQRVPLAVQYVDYTLWQRAQFGDLADADSPIAAQLAYWEHALAGMPERLQLPTDRPYPLVADYRGYNVALQWPAELQQRIREVAREHNATSFMVIQAALAVLLSAVSASSDVAVGFPIAGRRDPALDALVGFFVNTLVLRVEVAGDPTFAELLGQVRRRSLAAYENQDVPFEVLVERINPARSLTHHPLVQVMLAWQSVVGHRVDPASGLALDDVQVTPLPMDTHTARMDLVFHLAEHWSDVGEPAGIEGMVEFRTDVFDAATISALIERLHRVLVAVTTDPTRRLSSTDLLAADEYARLDRWGNREVLSQNALPALSIPERWAEQAALTPQALAVTFAGLSMTYREVEDDANRLAHLLAAHGAGPGQPVALLFTRSTEAIIAILAVLKTGAAYLALDPAHPDARIGFMVGDAKPVAAITTAALADRLDGYGLAVITIDDPRIPGYPCAPLPMPAPDDIAYMIYTSGTTGTPKGVAVPHRNVTQLLGSLQAQLDMKQVWAQSHSLAFDFSVWEIWGALLHGGRLVVVPESVTRSPEDFHALLAAEHVGVLSRTPTAFYALQTANRLQPELARQLKLQTVVFGGEALEPQRLRTWLQHHPGPPRLINMYGITETTVHASFRELSDGDIDSSVSPIGGPLAHLAFFVLDKWLRQVPTGVVGELYVAGAGLADGYLRRPDLTAARFLACPFAGAEAPGQRMYRTGDLVSWGADGQLRYLGRADEQVKIRGYRIELGEIESALLDCPQVTQAVTTVHHGNAGDHLIAYITLGHETSADHDTEIVGQWQGVYDELYDGRDAMPQFGMDFRGWNSSYTGEPIPLEEMFEWRTATVDRIMALRPNRLLEIGAGSGLLLSQIAPHCEHYVATDMSAVAIDNLARSLERLQIPWRDRVEVLTRPAHITEGLPQGYFDTIIVNSVVQYFPNSAYLAGLIDSAMELLAPGGALFLGDIRNYALQDAFQTGVALARTTTADAAEIRQRVHRAVVSEPELLLTPDFFTGWAADHASVAGLDVQVKRGLADNELNRYRYDVVIRKTPAPVRSVTTAPTWTWTDCAGLLGLHARLASRRPAAVRITEIPRAGVATDVRIEHALAEGLPLADALTPPPAAPDIVTPEQLHRLGENAGYRVAVTWGAEPGTLDAVFLSPAEPDTALTDLYLSSAGTRHRGTHANNPNTNMEISAVRQRLAARLPEYMVPAQIVVLEEFPLTSSGKIDSKALPTPLFAATPFAAPHGETEQLIAGIYAQVLGIERVGVEDSFFDLGGDSLSAMRVIATINAALDVHLAVRTMFYAPSVRSLTEQLSRQDNTSEVVGVEVFQEGTGAPLCCIHDGLGLSWPYRALGNYLDCPIIGINQIAQDGEPEAASIRIMAANYADRLQARYPDGPYKILGWSFGGVVAHELAVELQRRGCEVQSLVLLDPVFSAHKLMAKMTANRAVAKNHTLDESQVLEHILRTNRIDIPERSEPLTYRQAAELAQQQGVMFGLPPQQLLAFMAQSVTANQLHLAEHEPGVFDGDMVIFSAARARSDNGDGHRRRRGQRIGRVARSQQRVWRPYVAGEIATYSVDSTHLEMLTADSLSEYGEQLKLFLETRVTPR</sequence>
<gene>
    <name evidence="8" type="ORF">MmonteBS_03000</name>
    <name evidence="9" type="ORF">NJB18185_25090</name>
</gene>
<keyword evidence="3" id="KW-0596">Phosphopantetheine</keyword>
<evidence type="ECO:0000256" key="2">
    <source>
        <dbReference type="ARBA" id="ARBA00006432"/>
    </source>
</evidence>
<keyword evidence="6" id="KW-0045">Antibiotic biosynthesis</keyword>